<evidence type="ECO:0000256" key="1">
    <source>
        <dbReference type="ARBA" id="ARBA00006484"/>
    </source>
</evidence>
<dbReference type="PANTHER" id="PTHR43008">
    <property type="entry name" value="BENZIL REDUCTASE"/>
    <property type="match status" value="1"/>
</dbReference>
<evidence type="ECO:0000313" key="3">
    <source>
        <dbReference type="EMBL" id="KAF2422966.1"/>
    </source>
</evidence>
<dbReference type="GO" id="GO:0016616">
    <property type="term" value="F:oxidoreductase activity, acting on the CH-OH group of donors, NAD or NADP as acceptor"/>
    <property type="evidence" value="ECO:0007669"/>
    <property type="project" value="UniProtKB-ARBA"/>
</dbReference>
<evidence type="ECO:0000256" key="2">
    <source>
        <dbReference type="ARBA" id="ARBA00023002"/>
    </source>
</evidence>
<name>A0A9P4NIG9_9PEZI</name>
<comment type="caution">
    <text evidence="3">The sequence shown here is derived from an EMBL/GenBank/DDBJ whole genome shotgun (WGS) entry which is preliminary data.</text>
</comment>
<gene>
    <name evidence="3" type="ORF">EJ08DRAFT_737682</name>
</gene>
<sequence length="266" mass="29012">MSSNTILLITGATAGLGLETIKSLSRLSKPYIILLGGRNLDKAKAIAREVKEEFPSNSNVIEPIQVDIEDDGSITKAFQHVSAKYGYLDVLLSNAGAKFDGDSLKGKMTTREMWNKSWDVNVTGTYIMTHTFIPLLLKSQEPRLIFITSGTSTMAESSNTALAVNRSPAKGWPKQEFSVPAYRSAKAGMNMMMREFTCMLKEDEVKVWCISPGFLATGLGTGDPEALKKMGAVNPLIGADFVRSVVEGARDGEVGKVIRKDDVQPW</sequence>
<keyword evidence="4" id="KW-1185">Reference proteome</keyword>
<protein>
    <submittedName>
        <fullName evidence="3">NAD(P)-binding protein</fullName>
    </submittedName>
</protein>
<dbReference type="InterPro" id="IPR002347">
    <property type="entry name" value="SDR_fam"/>
</dbReference>
<dbReference type="InterPro" id="IPR036291">
    <property type="entry name" value="NAD(P)-bd_dom_sf"/>
</dbReference>
<dbReference type="AlphaFoldDB" id="A0A9P4NIG9"/>
<accession>A0A9P4NIG9</accession>
<dbReference type="Gene3D" id="3.40.50.720">
    <property type="entry name" value="NAD(P)-binding Rossmann-like Domain"/>
    <property type="match status" value="1"/>
</dbReference>
<proteinExistence type="inferred from homology"/>
<dbReference type="Pfam" id="PF00106">
    <property type="entry name" value="adh_short"/>
    <property type="match status" value="2"/>
</dbReference>
<dbReference type="PRINTS" id="PR00081">
    <property type="entry name" value="GDHRDH"/>
</dbReference>
<reference evidence="3" key="1">
    <citation type="journal article" date="2020" name="Stud. Mycol.">
        <title>101 Dothideomycetes genomes: a test case for predicting lifestyles and emergence of pathogens.</title>
        <authorList>
            <person name="Haridas S."/>
            <person name="Albert R."/>
            <person name="Binder M."/>
            <person name="Bloem J."/>
            <person name="Labutti K."/>
            <person name="Salamov A."/>
            <person name="Andreopoulos B."/>
            <person name="Baker S."/>
            <person name="Barry K."/>
            <person name="Bills G."/>
            <person name="Bluhm B."/>
            <person name="Cannon C."/>
            <person name="Castanera R."/>
            <person name="Culley D."/>
            <person name="Daum C."/>
            <person name="Ezra D."/>
            <person name="Gonzalez J."/>
            <person name="Henrissat B."/>
            <person name="Kuo A."/>
            <person name="Liang C."/>
            <person name="Lipzen A."/>
            <person name="Lutzoni F."/>
            <person name="Magnuson J."/>
            <person name="Mondo S."/>
            <person name="Nolan M."/>
            <person name="Ohm R."/>
            <person name="Pangilinan J."/>
            <person name="Park H.-J."/>
            <person name="Ramirez L."/>
            <person name="Alfaro M."/>
            <person name="Sun H."/>
            <person name="Tritt A."/>
            <person name="Yoshinaga Y."/>
            <person name="Zwiers L.-H."/>
            <person name="Turgeon B."/>
            <person name="Goodwin S."/>
            <person name="Spatafora J."/>
            <person name="Crous P."/>
            <person name="Grigoriev I."/>
        </authorList>
    </citation>
    <scope>NUCLEOTIDE SEQUENCE</scope>
    <source>
        <strain evidence="3">CBS 130266</strain>
    </source>
</reference>
<comment type="similarity">
    <text evidence="1">Belongs to the short-chain dehydrogenases/reductases (SDR) family.</text>
</comment>
<dbReference type="SUPFAM" id="SSF51735">
    <property type="entry name" value="NAD(P)-binding Rossmann-fold domains"/>
    <property type="match status" value="1"/>
</dbReference>
<organism evidence="3 4">
    <name type="scientific">Tothia fuscella</name>
    <dbReference type="NCBI Taxonomy" id="1048955"/>
    <lineage>
        <taxon>Eukaryota</taxon>
        <taxon>Fungi</taxon>
        <taxon>Dikarya</taxon>
        <taxon>Ascomycota</taxon>
        <taxon>Pezizomycotina</taxon>
        <taxon>Dothideomycetes</taxon>
        <taxon>Pleosporomycetidae</taxon>
        <taxon>Venturiales</taxon>
        <taxon>Cylindrosympodiaceae</taxon>
        <taxon>Tothia</taxon>
    </lineage>
</organism>
<dbReference type="EMBL" id="MU007086">
    <property type="protein sequence ID" value="KAF2422966.1"/>
    <property type="molecule type" value="Genomic_DNA"/>
</dbReference>
<dbReference type="GO" id="GO:0050664">
    <property type="term" value="F:oxidoreductase activity, acting on NAD(P)H, oxygen as acceptor"/>
    <property type="evidence" value="ECO:0007669"/>
    <property type="project" value="TreeGrafter"/>
</dbReference>
<dbReference type="Proteomes" id="UP000800235">
    <property type="component" value="Unassembled WGS sequence"/>
</dbReference>
<dbReference type="PANTHER" id="PTHR43008:SF8">
    <property type="entry name" value="BENZIL REDUCTASE ((S)-BENZOIN FORMING) IRC24"/>
    <property type="match status" value="1"/>
</dbReference>
<keyword evidence="2" id="KW-0560">Oxidoreductase</keyword>
<dbReference type="OrthoDB" id="1933717at2759"/>
<evidence type="ECO:0000313" key="4">
    <source>
        <dbReference type="Proteomes" id="UP000800235"/>
    </source>
</evidence>